<feature type="region of interest" description="Disordered" evidence="1">
    <location>
        <begin position="42"/>
        <end position="118"/>
    </location>
</feature>
<dbReference type="EMBL" id="CAJNDS010002202">
    <property type="protein sequence ID" value="CAE7369924.1"/>
    <property type="molecule type" value="Genomic_DNA"/>
</dbReference>
<evidence type="ECO:0000313" key="2">
    <source>
        <dbReference type="EMBL" id="CAE7369924.1"/>
    </source>
</evidence>
<protein>
    <submittedName>
        <fullName evidence="2">Uncharacterized protein</fullName>
    </submittedName>
</protein>
<evidence type="ECO:0000256" key="1">
    <source>
        <dbReference type="SAM" id="MobiDB-lite"/>
    </source>
</evidence>
<evidence type="ECO:0000313" key="3">
    <source>
        <dbReference type="Proteomes" id="UP000604046"/>
    </source>
</evidence>
<sequence>MGSGASSANAHPAMRLRQEYLKGVVPTCEELYKAMQRHLIKDRPSERLGLRSAGKPKESLAPTAPPAQLGEALPFDEDEDMKPVWSSMDSTTWRTRYRKGQSMPPDRRLQEAYLLEPR</sequence>
<dbReference type="AlphaFoldDB" id="A0A812Q6R1"/>
<keyword evidence="3" id="KW-1185">Reference proteome</keyword>
<organism evidence="2 3">
    <name type="scientific">Symbiodinium natans</name>
    <dbReference type="NCBI Taxonomy" id="878477"/>
    <lineage>
        <taxon>Eukaryota</taxon>
        <taxon>Sar</taxon>
        <taxon>Alveolata</taxon>
        <taxon>Dinophyceae</taxon>
        <taxon>Suessiales</taxon>
        <taxon>Symbiodiniaceae</taxon>
        <taxon>Symbiodinium</taxon>
    </lineage>
</organism>
<proteinExistence type="predicted"/>
<gene>
    <name evidence="2" type="ORF">SNAT2548_LOCUS20168</name>
</gene>
<comment type="caution">
    <text evidence="2">The sequence shown here is derived from an EMBL/GenBank/DDBJ whole genome shotgun (WGS) entry which is preliminary data.</text>
</comment>
<dbReference type="Proteomes" id="UP000604046">
    <property type="component" value="Unassembled WGS sequence"/>
</dbReference>
<name>A0A812Q6R1_9DINO</name>
<reference evidence="2" key="1">
    <citation type="submission" date="2021-02" db="EMBL/GenBank/DDBJ databases">
        <authorList>
            <person name="Dougan E. K."/>
            <person name="Rhodes N."/>
            <person name="Thang M."/>
            <person name="Chan C."/>
        </authorList>
    </citation>
    <scope>NUCLEOTIDE SEQUENCE</scope>
</reference>
<accession>A0A812Q6R1</accession>